<gene>
    <name evidence="7" type="ORF">FNV43_RR03332</name>
</gene>
<reference evidence="7" key="1">
    <citation type="submission" date="2020-03" db="EMBL/GenBank/DDBJ databases">
        <title>A high-quality chromosome-level genome assembly of a woody plant with both climbing and erect habits, Rhamnella rubrinervis.</title>
        <authorList>
            <person name="Lu Z."/>
            <person name="Yang Y."/>
            <person name="Zhu X."/>
            <person name="Sun Y."/>
        </authorList>
    </citation>
    <scope>NUCLEOTIDE SEQUENCE</scope>
    <source>
        <strain evidence="7">BYM</strain>
        <tissue evidence="7">Leaf</tissue>
    </source>
</reference>
<sequence>MESGDSSDNPQLLKVRDADNVALYHSIAERKQEKSTTPSVIVIGGGIAGVAAARALHNASFQVVLLESRDRLGGRIHTDYSFGFPVDLGASWLHGVCSQNPLAPLIGRLGLPLYCTSGDNSLLYDHDLESYALYDMDGNQVPQQLVAEVGNTFENILKEADKVRQESSEDISILHAFSIVFKRKPDLRLQGLAHMVLQWYLCRMEGWFSADADKISLKCWDQEKVLPGGHGLMVRGYLPIINTLAKGLDIRLGHRVTRIGRHYNGVEVTVEDGSTFVADAAVVAVPLGVLKAKSIEFEPKLPDWKEEAIADIGVGVLNKIVLHFDKVFWPNVEYLGVIAETSYECSYFLNLHKATGHSVLVYMSAGQLANDIEKMSDEAAVSFAYKQLKKILSDASLPIQYLVSHWGTDINSFGSYSYDIVGKPDDLYEKLSSPVDNLFFAGEATSTNHAGSVHGAFSTGLMAAEDCRMRVLEHYGVLNLFQSVMNEEASVSVPLLMSRM</sequence>
<protein>
    <recommendedName>
        <fullName evidence="6">Amine oxidase domain-containing protein</fullName>
    </recommendedName>
</protein>
<organism evidence="7 8">
    <name type="scientific">Rhamnella rubrinervis</name>
    <dbReference type="NCBI Taxonomy" id="2594499"/>
    <lineage>
        <taxon>Eukaryota</taxon>
        <taxon>Viridiplantae</taxon>
        <taxon>Streptophyta</taxon>
        <taxon>Embryophyta</taxon>
        <taxon>Tracheophyta</taxon>
        <taxon>Spermatophyta</taxon>
        <taxon>Magnoliopsida</taxon>
        <taxon>eudicotyledons</taxon>
        <taxon>Gunneridae</taxon>
        <taxon>Pentapetalae</taxon>
        <taxon>rosids</taxon>
        <taxon>fabids</taxon>
        <taxon>Rosales</taxon>
        <taxon>Rhamnaceae</taxon>
        <taxon>rhamnoid group</taxon>
        <taxon>Rhamneae</taxon>
        <taxon>Rhamnella</taxon>
    </lineage>
</organism>
<dbReference type="SUPFAM" id="SSF51905">
    <property type="entry name" value="FAD/NAD(P)-binding domain"/>
    <property type="match status" value="1"/>
</dbReference>
<dbReference type="InterPro" id="IPR002937">
    <property type="entry name" value="Amino_oxidase"/>
</dbReference>
<name>A0A8K0MNZ8_9ROSA</name>
<dbReference type="GO" id="GO:0005777">
    <property type="term" value="C:peroxisome"/>
    <property type="evidence" value="ECO:0007669"/>
    <property type="project" value="TreeGrafter"/>
</dbReference>
<evidence type="ECO:0000256" key="2">
    <source>
        <dbReference type="ARBA" id="ARBA00004723"/>
    </source>
</evidence>
<dbReference type="Gene3D" id="3.50.50.60">
    <property type="entry name" value="FAD/NAD(P)-binding domain"/>
    <property type="match status" value="1"/>
</dbReference>
<dbReference type="OrthoDB" id="5046242at2759"/>
<dbReference type="PANTHER" id="PTHR10742:SF386">
    <property type="entry name" value="LYSINE-SPECIFIC HISTONE DEMETHYLASE 1A"/>
    <property type="match status" value="1"/>
</dbReference>
<evidence type="ECO:0000256" key="1">
    <source>
        <dbReference type="ARBA" id="ARBA00001974"/>
    </source>
</evidence>
<feature type="domain" description="Amine oxidase" evidence="6">
    <location>
        <begin position="47"/>
        <end position="467"/>
    </location>
</feature>
<dbReference type="GO" id="GO:0046592">
    <property type="term" value="F:polyamine oxidase activity"/>
    <property type="evidence" value="ECO:0007669"/>
    <property type="project" value="TreeGrafter"/>
</dbReference>
<keyword evidence="8" id="KW-1185">Reference proteome</keyword>
<keyword evidence="4" id="KW-0560">Oxidoreductase</keyword>
<dbReference type="InterPro" id="IPR050281">
    <property type="entry name" value="Flavin_monoamine_oxidase"/>
</dbReference>
<dbReference type="Gene3D" id="3.90.660.10">
    <property type="match status" value="1"/>
</dbReference>
<evidence type="ECO:0000256" key="5">
    <source>
        <dbReference type="PIRSR" id="PIRSR601613-1"/>
    </source>
</evidence>
<dbReference type="Proteomes" id="UP000796880">
    <property type="component" value="Unassembled WGS sequence"/>
</dbReference>
<dbReference type="SUPFAM" id="SSF54373">
    <property type="entry name" value="FAD-linked reductases, C-terminal domain"/>
    <property type="match status" value="1"/>
</dbReference>
<dbReference type="AlphaFoldDB" id="A0A8K0MNZ8"/>
<accession>A0A8K0MNZ8</accession>
<dbReference type="Pfam" id="PF01593">
    <property type="entry name" value="Amino_oxidase"/>
    <property type="match status" value="1"/>
</dbReference>
<dbReference type="PRINTS" id="PR00757">
    <property type="entry name" value="AMINEOXDASEF"/>
</dbReference>
<feature type="binding site" evidence="5">
    <location>
        <position position="256"/>
    </location>
    <ligand>
        <name>FAD</name>
        <dbReference type="ChEBI" id="CHEBI:57692"/>
    </ligand>
</feature>
<comment type="pathway">
    <text evidence="2">Amine and polyamine degradation; spermine degradation.</text>
</comment>
<dbReference type="InterPro" id="IPR001613">
    <property type="entry name" value="Flavin_amine_oxidase"/>
</dbReference>
<comment type="cofactor">
    <cofactor evidence="1">
        <name>FAD</name>
        <dbReference type="ChEBI" id="CHEBI:57692"/>
    </cofactor>
</comment>
<comment type="similarity">
    <text evidence="3">Belongs to the flavin monoamine oxidase family.</text>
</comment>
<dbReference type="PANTHER" id="PTHR10742">
    <property type="entry name" value="FLAVIN MONOAMINE OXIDASE"/>
    <property type="match status" value="1"/>
</dbReference>
<comment type="caution">
    <text evidence="7">The sequence shown here is derived from an EMBL/GenBank/DDBJ whole genome shotgun (WGS) entry which is preliminary data.</text>
</comment>
<feature type="binding site" evidence="5">
    <location>
        <position position="362"/>
    </location>
    <ligand>
        <name>substrate</name>
    </ligand>
</feature>
<dbReference type="EMBL" id="VOIH02000002">
    <property type="protein sequence ID" value="KAF3452899.1"/>
    <property type="molecule type" value="Genomic_DNA"/>
</dbReference>
<evidence type="ECO:0000259" key="6">
    <source>
        <dbReference type="Pfam" id="PF01593"/>
    </source>
</evidence>
<dbReference type="InterPro" id="IPR036188">
    <property type="entry name" value="FAD/NAD-bd_sf"/>
</dbReference>
<evidence type="ECO:0000313" key="8">
    <source>
        <dbReference type="Proteomes" id="UP000796880"/>
    </source>
</evidence>
<dbReference type="GO" id="GO:0006598">
    <property type="term" value="P:polyamine catabolic process"/>
    <property type="evidence" value="ECO:0007669"/>
    <property type="project" value="TreeGrafter"/>
</dbReference>
<proteinExistence type="inferred from homology"/>
<evidence type="ECO:0000256" key="3">
    <source>
        <dbReference type="ARBA" id="ARBA00005995"/>
    </source>
</evidence>
<evidence type="ECO:0000313" key="7">
    <source>
        <dbReference type="EMBL" id="KAF3452899.1"/>
    </source>
</evidence>
<evidence type="ECO:0000256" key="4">
    <source>
        <dbReference type="ARBA" id="ARBA00023002"/>
    </source>
</evidence>